<accession>A0ABP6SY55</accession>
<evidence type="ECO:0000313" key="3">
    <source>
        <dbReference type="Proteomes" id="UP001501676"/>
    </source>
</evidence>
<organism evidence="2 3">
    <name type="scientific">Cryptosporangium minutisporangium</name>
    <dbReference type="NCBI Taxonomy" id="113569"/>
    <lineage>
        <taxon>Bacteria</taxon>
        <taxon>Bacillati</taxon>
        <taxon>Actinomycetota</taxon>
        <taxon>Actinomycetes</taxon>
        <taxon>Cryptosporangiales</taxon>
        <taxon>Cryptosporangiaceae</taxon>
        <taxon>Cryptosporangium</taxon>
    </lineage>
</organism>
<dbReference type="RefSeq" id="WP_345728770.1">
    <property type="nucleotide sequence ID" value="NZ_BAAAYN010000018.1"/>
</dbReference>
<dbReference type="Proteomes" id="UP001501676">
    <property type="component" value="Unassembled WGS sequence"/>
</dbReference>
<gene>
    <name evidence="2" type="ORF">GCM10020369_30770</name>
</gene>
<keyword evidence="3" id="KW-1185">Reference proteome</keyword>
<keyword evidence="1" id="KW-0472">Membrane</keyword>
<evidence type="ECO:0000256" key="1">
    <source>
        <dbReference type="SAM" id="Phobius"/>
    </source>
</evidence>
<feature type="transmembrane region" description="Helical" evidence="1">
    <location>
        <begin position="6"/>
        <end position="27"/>
    </location>
</feature>
<comment type="caution">
    <text evidence="2">The sequence shown here is derived from an EMBL/GenBank/DDBJ whole genome shotgun (WGS) entry which is preliminary data.</text>
</comment>
<keyword evidence="1" id="KW-1133">Transmembrane helix</keyword>
<evidence type="ECO:0008006" key="4">
    <source>
        <dbReference type="Google" id="ProtNLM"/>
    </source>
</evidence>
<proteinExistence type="predicted"/>
<dbReference type="EMBL" id="BAAAYN010000018">
    <property type="protein sequence ID" value="GAA3387613.1"/>
    <property type="molecule type" value="Genomic_DNA"/>
</dbReference>
<keyword evidence="1" id="KW-0812">Transmembrane</keyword>
<protein>
    <recommendedName>
        <fullName evidence="4">Flp pilus-assembly TadG-like N-terminal domain-containing protein</fullName>
    </recommendedName>
</protein>
<reference evidence="3" key="1">
    <citation type="journal article" date="2019" name="Int. J. Syst. Evol. Microbiol.">
        <title>The Global Catalogue of Microorganisms (GCM) 10K type strain sequencing project: providing services to taxonomists for standard genome sequencing and annotation.</title>
        <authorList>
            <consortium name="The Broad Institute Genomics Platform"/>
            <consortium name="The Broad Institute Genome Sequencing Center for Infectious Disease"/>
            <person name="Wu L."/>
            <person name="Ma J."/>
        </authorList>
    </citation>
    <scope>NUCLEOTIDE SEQUENCE [LARGE SCALE GENOMIC DNA]</scope>
    <source>
        <strain evidence="3">JCM 9458</strain>
    </source>
</reference>
<name>A0ABP6SY55_9ACTN</name>
<sequence>MTEDRGRVSVFLAIALAGVLILIGMVADGGARLRAMQRADNVAAEAARAAGQGIDGTTAIPGLDKRLDPELAVQAAQRYLAEADVPGTVTVNDDLTQVVVEVRLTRPTAMLGLIGIDTIQVTGRATAVLVTDENQPNQ</sequence>
<evidence type="ECO:0000313" key="2">
    <source>
        <dbReference type="EMBL" id="GAA3387613.1"/>
    </source>
</evidence>